<dbReference type="GO" id="GO:0006351">
    <property type="term" value="P:DNA-templated transcription"/>
    <property type="evidence" value="ECO:0007669"/>
    <property type="project" value="InterPro"/>
</dbReference>
<dbReference type="PROSITE" id="PS00028">
    <property type="entry name" value="ZINC_FINGER_C2H2_1"/>
    <property type="match status" value="1"/>
</dbReference>
<keyword evidence="3" id="KW-0677">Repeat</keyword>
<name>A0A1S7UKK3_ROSNE</name>
<feature type="domain" description="C2H2-type" evidence="8">
    <location>
        <begin position="39"/>
        <end position="66"/>
    </location>
</feature>
<dbReference type="Pfam" id="PF04082">
    <property type="entry name" value="Fungal_trans"/>
    <property type="match status" value="1"/>
</dbReference>
<sequence length="437" mass="49630">MPRGRPKIPIAPCPHCGRQFRRQEHLVRHERTHTQERPFACDCGDRFTRQDLLARHVRVSHSQTSQPAMPELMVYDSDELHMNDFDIFWERAFVPQSAIPFDLDVTIPESVLLSEPQAAPEVAATFSQFSSGLPQLDLVGDIANNCQEVDSEFALKQHQTNQGNELSHSTPWSISGPAFERFCEELRGYESVLPNGCQMPTSNTLSRGLETYLKCTHKYLPFIHIATFSTEARNVELSLMMAALGLLYRFEHNKAYKLYFMARTIWSEKGRREQLRLASDVLCNINQMAQTKPDRLRDIQTLILLITFASWGDRRLRSDAVSMAGELGRLAREHGLSEVEGEAPTEKWETWVACEERRRTMFAAYILSSLHNIAFGTPPMILNHEIDLRLPDYSQPVGNGPGPLAASIHASIHASTHASDFAYFSSQVAKMQMLQRE</sequence>
<keyword evidence="6" id="KW-0539">Nucleus</keyword>
<evidence type="ECO:0000256" key="7">
    <source>
        <dbReference type="PROSITE-ProRule" id="PRU00042"/>
    </source>
</evidence>
<evidence type="ECO:0000256" key="1">
    <source>
        <dbReference type="ARBA" id="ARBA00004123"/>
    </source>
</evidence>
<dbReference type="STRING" id="77044.A0A1S7UKK3"/>
<dbReference type="SUPFAM" id="SSF57667">
    <property type="entry name" value="beta-beta-alpha zinc fingers"/>
    <property type="match status" value="1"/>
</dbReference>
<dbReference type="PANTHER" id="PTHR40626:SF10">
    <property type="entry name" value="C2H2-TYPE DOMAIN-CONTAINING PROTEIN"/>
    <property type="match status" value="1"/>
</dbReference>
<dbReference type="Proteomes" id="UP000054516">
    <property type="component" value="Unassembled WGS sequence"/>
</dbReference>
<dbReference type="GO" id="GO:0008270">
    <property type="term" value="F:zinc ion binding"/>
    <property type="evidence" value="ECO:0007669"/>
    <property type="project" value="UniProtKB-KW"/>
</dbReference>
<evidence type="ECO:0000256" key="3">
    <source>
        <dbReference type="ARBA" id="ARBA00022737"/>
    </source>
</evidence>
<protein>
    <recommendedName>
        <fullName evidence="8">C2H2-type domain-containing protein</fullName>
    </recommendedName>
</protein>
<evidence type="ECO:0000256" key="2">
    <source>
        <dbReference type="ARBA" id="ARBA00022723"/>
    </source>
</evidence>
<reference evidence="9" key="1">
    <citation type="submission" date="2016-03" db="EMBL/GenBank/DDBJ databases">
        <title>Draft genome sequence of Rosellinia necatrix.</title>
        <authorList>
            <person name="Kanematsu S."/>
        </authorList>
    </citation>
    <scope>NUCLEOTIDE SEQUENCE [LARGE SCALE GENOMIC DNA]</scope>
    <source>
        <strain evidence="9">W97</strain>
    </source>
</reference>
<evidence type="ECO:0000259" key="8">
    <source>
        <dbReference type="PROSITE" id="PS50157"/>
    </source>
</evidence>
<dbReference type="InterPro" id="IPR007219">
    <property type="entry name" value="XnlR_reg_dom"/>
</dbReference>
<dbReference type="Pfam" id="PF00096">
    <property type="entry name" value="zf-C2H2"/>
    <property type="match status" value="1"/>
</dbReference>
<dbReference type="InterPro" id="IPR013087">
    <property type="entry name" value="Znf_C2H2_type"/>
</dbReference>
<organism evidence="9">
    <name type="scientific">Rosellinia necatrix</name>
    <name type="common">White root-rot fungus</name>
    <dbReference type="NCBI Taxonomy" id="77044"/>
    <lineage>
        <taxon>Eukaryota</taxon>
        <taxon>Fungi</taxon>
        <taxon>Dikarya</taxon>
        <taxon>Ascomycota</taxon>
        <taxon>Pezizomycotina</taxon>
        <taxon>Sordariomycetes</taxon>
        <taxon>Xylariomycetidae</taxon>
        <taxon>Xylariales</taxon>
        <taxon>Xylariaceae</taxon>
        <taxon>Rosellinia</taxon>
    </lineage>
</organism>
<dbReference type="InterPro" id="IPR036236">
    <property type="entry name" value="Znf_C2H2_sf"/>
</dbReference>
<feature type="domain" description="C2H2-type" evidence="8">
    <location>
        <begin position="11"/>
        <end position="38"/>
    </location>
</feature>
<keyword evidence="5" id="KW-0862">Zinc</keyword>
<evidence type="ECO:0000256" key="6">
    <source>
        <dbReference type="ARBA" id="ARBA00023242"/>
    </source>
</evidence>
<keyword evidence="10" id="KW-1185">Reference proteome</keyword>
<comment type="subcellular location">
    <subcellularLocation>
        <location evidence="1">Nucleus</location>
    </subcellularLocation>
</comment>
<dbReference type="InterPro" id="IPR051059">
    <property type="entry name" value="VerF-like"/>
</dbReference>
<evidence type="ECO:0000313" key="9">
    <source>
        <dbReference type="EMBL" id="GAP83811.2"/>
    </source>
</evidence>
<dbReference type="SMART" id="SM00355">
    <property type="entry name" value="ZnF_C2H2"/>
    <property type="match status" value="2"/>
</dbReference>
<gene>
    <name evidence="9" type="ORF">SAMD00023353_0502220</name>
</gene>
<dbReference type="CDD" id="cd12148">
    <property type="entry name" value="fungal_TF_MHR"/>
    <property type="match status" value="1"/>
</dbReference>
<dbReference type="PANTHER" id="PTHR40626">
    <property type="entry name" value="MIP31509P"/>
    <property type="match status" value="1"/>
</dbReference>
<dbReference type="FunFam" id="3.30.160.60:FF:000145">
    <property type="entry name" value="Zinc finger protein 574"/>
    <property type="match status" value="1"/>
</dbReference>
<keyword evidence="4 7" id="KW-0863">Zinc-finger</keyword>
<accession>A0A1S7UKK3</accession>
<dbReference type="GO" id="GO:0005634">
    <property type="term" value="C:nucleus"/>
    <property type="evidence" value="ECO:0007669"/>
    <property type="project" value="UniProtKB-SubCell"/>
</dbReference>
<dbReference type="AlphaFoldDB" id="A0A1S7UKK3"/>
<dbReference type="GO" id="GO:0000981">
    <property type="term" value="F:DNA-binding transcription factor activity, RNA polymerase II-specific"/>
    <property type="evidence" value="ECO:0007669"/>
    <property type="project" value="InterPro"/>
</dbReference>
<dbReference type="OrthoDB" id="654211at2759"/>
<dbReference type="EMBL" id="DF977450">
    <property type="protein sequence ID" value="GAP83811.2"/>
    <property type="molecule type" value="Genomic_DNA"/>
</dbReference>
<dbReference type="GO" id="GO:0000978">
    <property type="term" value="F:RNA polymerase II cis-regulatory region sequence-specific DNA binding"/>
    <property type="evidence" value="ECO:0007669"/>
    <property type="project" value="InterPro"/>
</dbReference>
<dbReference type="Gene3D" id="3.30.160.60">
    <property type="entry name" value="Classic Zinc Finger"/>
    <property type="match status" value="2"/>
</dbReference>
<proteinExistence type="predicted"/>
<evidence type="ECO:0000256" key="5">
    <source>
        <dbReference type="ARBA" id="ARBA00022833"/>
    </source>
</evidence>
<keyword evidence="2" id="KW-0479">Metal-binding</keyword>
<dbReference type="PROSITE" id="PS50157">
    <property type="entry name" value="ZINC_FINGER_C2H2_2"/>
    <property type="match status" value="2"/>
</dbReference>
<evidence type="ECO:0000256" key="4">
    <source>
        <dbReference type="ARBA" id="ARBA00022771"/>
    </source>
</evidence>
<evidence type="ECO:0000313" key="10">
    <source>
        <dbReference type="Proteomes" id="UP000054516"/>
    </source>
</evidence>
<dbReference type="GO" id="GO:0000785">
    <property type="term" value="C:chromatin"/>
    <property type="evidence" value="ECO:0007669"/>
    <property type="project" value="TreeGrafter"/>
</dbReference>